<name>A0ABZ0VTD6_9HYPH</name>
<dbReference type="InterPro" id="IPR006429">
    <property type="entry name" value="Phage_lambda_portal"/>
</dbReference>
<reference evidence="1 2" key="1">
    <citation type="submission" date="2023-11" db="EMBL/GenBank/DDBJ databases">
        <authorList>
            <person name="Panchal A.K."/>
            <person name="Meaney J.S."/>
            <person name="Karas B.J."/>
            <person name="diCenzo G.C."/>
        </authorList>
    </citation>
    <scope>NUCLEOTIDE SEQUENCE [LARGE SCALE GENOMIC DNA]</scope>
    <source>
        <strain evidence="1 2">NZP2235</strain>
    </source>
</reference>
<keyword evidence="2" id="KW-1185">Reference proteome</keyword>
<accession>A0ABZ0VTD6</accession>
<dbReference type="Pfam" id="PF05136">
    <property type="entry name" value="Phage_portal_2"/>
    <property type="match status" value="1"/>
</dbReference>
<gene>
    <name evidence="1" type="ORF">U0R22_003720</name>
</gene>
<organism evidence="1 2">
    <name type="scientific">Mesorhizobium huakuii</name>
    <dbReference type="NCBI Taxonomy" id="28104"/>
    <lineage>
        <taxon>Bacteria</taxon>
        <taxon>Pseudomonadati</taxon>
        <taxon>Pseudomonadota</taxon>
        <taxon>Alphaproteobacteria</taxon>
        <taxon>Hyphomicrobiales</taxon>
        <taxon>Phyllobacteriaceae</taxon>
        <taxon>Mesorhizobium</taxon>
    </lineage>
</organism>
<proteinExistence type="predicted"/>
<dbReference type="Proteomes" id="UP001322481">
    <property type="component" value="Chromosome"/>
</dbReference>
<evidence type="ECO:0000313" key="2">
    <source>
        <dbReference type="Proteomes" id="UP001322481"/>
    </source>
</evidence>
<dbReference type="EMBL" id="CP139858">
    <property type="protein sequence ID" value="WQB99539.1"/>
    <property type="molecule type" value="Genomic_DNA"/>
</dbReference>
<dbReference type="NCBIfam" id="TIGR01539">
    <property type="entry name" value="portal_lambda"/>
    <property type="match status" value="1"/>
</dbReference>
<sequence length="446" mass="47670">MGLIAATRKLLGLSTRRYDGATGAKNRFEGGRATFNTYATEISAARSTVQGRARHVVANNALAGAAKEAWATAVAGPGLIPTSQHPDLTTRAALDAYFAKWAKRADVTGRSNFGTLTAKAVGDEFVDGEAFGRWIGDQLQAIPAEQVASDLTTMLSDGRQIVNGVEIDADGRVLAYHIHPARPTDVFATYAPPVRIDAADVLHLGQFETGAYRAISKFAPVLLRLDALDGIEDAQALNVRMAALLSVILTNENDTSADDPLQEGAGLAPGAILKIPGGWKVTSTAPQQAQQSAELVQHMIRTIAAGLGIPVHLVDGNLTQANYSSLRAALVSFRQKIDAYQFNVLQPLWLDPVWRRVATAAVLSGEIDAKLDDDLFAAEWIPPAQPWVDPMKDLQAQILAIENGLMSRKQAVAAQGYSIDKLDAEIAAHPPVAKPQSPENPKETQP</sequence>
<dbReference type="RefSeq" id="WP_322414332.1">
    <property type="nucleotide sequence ID" value="NZ_CP139858.1"/>
</dbReference>
<evidence type="ECO:0000313" key="1">
    <source>
        <dbReference type="EMBL" id="WQB99539.1"/>
    </source>
</evidence>
<protein>
    <submittedName>
        <fullName evidence="1">Phage portal protein</fullName>
    </submittedName>
</protein>